<keyword evidence="4" id="KW-1185">Reference proteome</keyword>
<dbReference type="InterPro" id="IPR036986">
    <property type="entry name" value="S4_RNA-bd_sf"/>
</dbReference>
<evidence type="ECO:0000259" key="2">
    <source>
        <dbReference type="SMART" id="SM00363"/>
    </source>
</evidence>
<dbReference type="RefSeq" id="WP_091838020.1">
    <property type="nucleotide sequence ID" value="NZ_FOAN01000006.1"/>
</dbReference>
<keyword evidence="3" id="KW-0346">Stress response</keyword>
<dbReference type="Gene3D" id="3.10.290.10">
    <property type="entry name" value="RNA-binding S4 domain"/>
    <property type="match status" value="1"/>
</dbReference>
<evidence type="ECO:0000313" key="4">
    <source>
        <dbReference type="Proteomes" id="UP000199664"/>
    </source>
</evidence>
<name>A0A1H7USE6_9HYPH</name>
<organism evidence="3 4">
    <name type="scientific">Bosea lupini</name>
    <dbReference type="NCBI Taxonomy" id="1036779"/>
    <lineage>
        <taxon>Bacteria</taxon>
        <taxon>Pseudomonadati</taxon>
        <taxon>Pseudomonadota</taxon>
        <taxon>Alphaproteobacteria</taxon>
        <taxon>Hyphomicrobiales</taxon>
        <taxon>Boseaceae</taxon>
        <taxon>Bosea</taxon>
    </lineage>
</organism>
<gene>
    <name evidence="3" type="ORF">SAMN04515666_106395</name>
</gene>
<accession>A0A1H7USE6</accession>
<feature type="domain" description="RNA-binding S4" evidence="2">
    <location>
        <begin position="6"/>
        <end position="71"/>
    </location>
</feature>
<dbReference type="SMART" id="SM00363">
    <property type="entry name" value="S4"/>
    <property type="match status" value="1"/>
</dbReference>
<dbReference type="CDD" id="cd00165">
    <property type="entry name" value="S4"/>
    <property type="match status" value="1"/>
</dbReference>
<dbReference type="InterPro" id="IPR002942">
    <property type="entry name" value="S4_RNA-bd"/>
</dbReference>
<evidence type="ECO:0000313" key="3">
    <source>
        <dbReference type="EMBL" id="SEL99689.1"/>
    </source>
</evidence>
<sequence length="103" mass="11477">MRDDRQRLDKWLWFARFARTRPAAVQLVEDGHVRIASKRVENPALGVKPGDVLTLALPHATLVVRVTAFAERRGSYEQAQTLYEVLSGGERGVPSLAPEEPKG</sequence>
<proteinExistence type="predicted"/>
<evidence type="ECO:0000256" key="1">
    <source>
        <dbReference type="PROSITE-ProRule" id="PRU00182"/>
    </source>
</evidence>
<dbReference type="AlphaFoldDB" id="A0A1H7USE6"/>
<dbReference type="Pfam" id="PF01479">
    <property type="entry name" value="S4"/>
    <property type="match status" value="1"/>
</dbReference>
<dbReference type="Proteomes" id="UP000199664">
    <property type="component" value="Unassembled WGS sequence"/>
</dbReference>
<reference evidence="4" key="1">
    <citation type="submission" date="2016-10" db="EMBL/GenBank/DDBJ databases">
        <authorList>
            <person name="Varghese N."/>
            <person name="Submissions S."/>
        </authorList>
    </citation>
    <scope>NUCLEOTIDE SEQUENCE [LARGE SCALE GENOMIC DNA]</scope>
    <source>
        <strain evidence="4">LMG 26383,CCUG 61248,R- 45681</strain>
    </source>
</reference>
<dbReference type="OrthoDB" id="9797176at2"/>
<dbReference type="GO" id="GO:0003723">
    <property type="term" value="F:RNA binding"/>
    <property type="evidence" value="ECO:0007669"/>
    <property type="project" value="UniProtKB-KW"/>
</dbReference>
<dbReference type="STRING" id="1036779.SAMN04515666_106395"/>
<dbReference type="EMBL" id="FOAN01000006">
    <property type="protein sequence ID" value="SEL99689.1"/>
    <property type="molecule type" value="Genomic_DNA"/>
</dbReference>
<dbReference type="SUPFAM" id="SSF55174">
    <property type="entry name" value="Alpha-L RNA-binding motif"/>
    <property type="match status" value="1"/>
</dbReference>
<keyword evidence="1" id="KW-0694">RNA-binding</keyword>
<dbReference type="PROSITE" id="PS50889">
    <property type="entry name" value="S4"/>
    <property type="match status" value="1"/>
</dbReference>
<protein>
    <submittedName>
        <fullName evidence="3">Heat shock protein Hsp15</fullName>
    </submittedName>
</protein>